<dbReference type="InterPro" id="IPR004606">
    <property type="entry name" value="Mop_domain"/>
</dbReference>
<dbReference type="InterPro" id="IPR017871">
    <property type="entry name" value="ABC_transporter-like_CS"/>
</dbReference>
<keyword evidence="3 9" id="KW-0500">Molybdenum</keyword>
<dbReference type="EMBL" id="BAABDM010000004">
    <property type="protein sequence ID" value="GAA4097773.1"/>
    <property type="molecule type" value="Genomic_DNA"/>
</dbReference>
<dbReference type="Gene3D" id="3.40.50.300">
    <property type="entry name" value="P-loop containing nucleotide triphosphate hydrolases"/>
    <property type="match status" value="1"/>
</dbReference>
<evidence type="ECO:0000259" key="10">
    <source>
        <dbReference type="PROSITE" id="PS50893"/>
    </source>
</evidence>
<dbReference type="Proteomes" id="UP001500392">
    <property type="component" value="Unassembled WGS sequence"/>
</dbReference>
<keyword evidence="13" id="KW-1185">Reference proteome</keyword>
<dbReference type="NCBIfam" id="TIGR02142">
    <property type="entry name" value="modC_ABC"/>
    <property type="match status" value="1"/>
</dbReference>
<dbReference type="Gene3D" id="2.40.50.100">
    <property type="match status" value="1"/>
</dbReference>
<organism evidence="12 13">
    <name type="scientific">Zhongshania borealis</name>
    <dbReference type="NCBI Taxonomy" id="889488"/>
    <lineage>
        <taxon>Bacteria</taxon>
        <taxon>Pseudomonadati</taxon>
        <taxon>Pseudomonadota</taxon>
        <taxon>Gammaproteobacteria</taxon>
        <taxon>Cellvibrionales</taxon>
        <taxon>Spongiibacteraceae</taxon>
        <taxon>Zhongshania</taxon>
    </lineage>
</organism>
<reference evidence="13" key="1">
    <citation type="journal article" date="2019" name="Int. J. Syst. Evol. Microbiol.">
        <title>The Global Catalogue of Microorganisms (GCM) 10K type strain sequencing project: providing services to taxonomists for standard genome sequencing and annotation.</title>
        <authorList>
            <consortium name="The Broad Institute Genomics Platform"/>
            <consortium name="The Broad Institute Genome Sequencing Center for Infectious Disease"/>
            <person name="Wu L."/>
            <person name="Ma J."/>
        </authorList>
    </citation>
    <scope>NUCLEOTIDE SEQUENCE [LARGE SCALE GENOMIC DNA]</scope>
    <source>
        <strain evidence="13">JCM 17304</strain>
    </source>
</reference>
<dbReference type="PROSITE" id="PS51866">
    <property type="entry name" value="MOP"/>
    <property type="match status" value="1"/>
</dbReference>
<feature type="domain" description="Mop" evidence="11">
    <location>
        <begin position="291"/>
        <end position="363"/>
    </location>
</feature>
<evidence type="ECO:0000256" key="1">
    <source>
        <dbReference type="ARBA" id="ARBA00022448"/>
    </source>
</evidence>
<evidence type="ECO:0000313" key="12">
    <source>
        <dbReference type="EMBL" id="GAA4097773.1"/>
    </source>
</evidence>
<keyword evidence="7" id="KW-1278">Translocase</keyword>
<protein>
    <submittedName>
        <fullName evidence="12">Molybdenum ABC transporter ATP-binding protein</fullName>
    </submittedName>
</protein>
<dbReference type="InterPro" id="IPR011868">
    <property type="entry name" value="ModC_ABC_ATP-bd"/>
</dbReference>
<dbReference type="GO" id="GO:0005524">
    <property type="term" value="F:ATP binding"/>
    <property type="evidence" value="ECO:0007669"/>
    <property type="project" value="UniProtKB-KW"/>
</dbReference>
<dbReference type="PROSITE" id="PS00211">
    <property type="entry name" value="ABC_TRANSPORTER_1"/>
    <property type="match status" value="1"/>
</dbReference>
<keyword evidence="2" id="KW-1003">Cell membrane</keyword>
<gene>
    <name evidence="12" type="primary">modC</name>
    <name evidence="12" type="ORF">GCM10022414_23170</name>
</gene>
<dbReference type="SUPFAM" id="SSF52540">
    <property type="entry name" value="P-loop containing nucleoside triphosphate hydrolases"/>
    <property type="match status" value="1"/>
</dbReference>
<keyword evidence="5" id="KW-0547">Nucleotide-binding</keyword>
<evidence type="ECO:0000256" key="6">
    <source>
        <dbReference type="ARBA" id="ARBA00022840"/>
    </source>
</evidence>
<dbReference type="InterPro" id="IPR050334">
    <property type="entry name" value="Molybdenum_import_ModC"/>
</dbReference>
<dbReference type="RefSeq" id="WP_344936077.1">
    <property type="nucleotide sequence ID" value="NZ_BAABDM010000004.1"/>
</dbReference>
<evidence type="ECO:0000256" key="8">
    <source>
        <dbReference type="ARBA" id="ARBA00023136"/>
    </source>
</evidence>
<keyword evidence="1" id="KW-0813">Transport</keyword>
<keyword evidence="4" id="KW-0997">Cell inner membrane</keyword>
<dbReference type="InterPro" id="IPR027417">
    <property type="entry name" value="P-loop_NTPase"/>
</dbReference>
<evidence type="ECO:0000256" key="7">
    <source>
        <dbReference type="ARBA" id="ARBA00022967"/>
    </source>
</evidence>
<evidence type="ECO:0000313" key="13">
    <source>
        <dbReference type="Proteomes" id="UP001500392"/>
    </source>
</evidence>
<proteinExistence type="predicted"/>
<sequence length="367" mass="40138">MSLLLSLHTQRGDFQLNVDTAIPSTGITAICGPSGSGKTSLLRCIAGLDCAPGGMVQFAGDDWQTQKNFVRCEKRGVGLVFQDAQLFPHLSVVANLRYAQKRQFRAAGPSLKEVCAWLQITPLLNRSVDKLSGGERKRIAIARALLRHPQLLLMDEPLSGLHDAARDEMMDVLQSLPQHLSLPIIYVSHSFHEVSRLADHVVLLEKGQLIAEGGLVELSSRLDLPLSRQQDAGAVLNATLFGHDNEYQLSTLQLSSKHQLSINQISAVSGQQLRLFVAARDISISLEAPVQSSILNILSCTIDTIDGEATQNTSMKPHVTVRLSVGEQYLLARITRKSRDRLNLKVGQQVFAQIKTVALVNEYGVAS</sequence>
<evidence type="ECO:0000256" key="5">
    <source>
        <dbReference type="ARBA" id="ARBA00022741"/>
    </source>
</evidence>
<evidence type="ECO:0000256" key="3">
    <source>
        <dbReference type="ARBA" id="ARBA00022505"/>
    </source>
</evidence>
<keyword evidence="8" id="KW-0472">Membrane</keyword>
<dbReference type="Pfam" id="PF00005">
    <property type="entry name" value="ABC_tran"/>
    <property type="match status" value="1"/>
</dbReference>
<name>A0ABP7WV90_9GAMM</name>
<dbReference type="InterPro" id="IPR005116">
    <property type="entry name" value="Transp-assoc_OB_typ1"/>
</dbReference>
<dbReference type="PANTHER" id="PTHR43514">
    <property type="entry name" value="ABC TRANSPORTER I FAMILY MEMBER 10"/>
    <property type="match status" value="1"/>
</dbReference>
<dbReference type="InterPro" id="IPR008995">
    <property type="entry name" value="Mo/tungstate-bd_C_term_dom"/>
</dbReference>
<dbReference type="PANTHER" id="PTHR43514:SF10">
    <property type="entry name" value="MOLYBDENUM IMPORT ATP-BINDING PROTEIN MODC 2"/>
    <property type="match status" value="1"/>
</dbReference>
<feature type="domain" description="ABC transporter" evidence="10">
    <location>
        <begin position="2"/>
        <end position="231"/>
    </location>
</feature>
<evidence type="ECO:0000256" key="9">
    <source>
        <dbReference type="PROSITE-ProRule" id="PRU01213"/>
    </source>
</evidence>
<keyword evidence="6 12" id="KW-0067">ATP-binding</keyword>
<evidence type="ECO:0000256" key="2">
    <source>
        <dbReference type="ARBA" id="ARBA00022475"/>
    </source>
</evidence>
<evidence type="ECO:0000256" key="4">
    <source>
        <dbReference type="ARBA" id="ARBA00022519"/>
    </source>
</evidence>
<comment type="caution">
    <text evidence="12">The sequence shown here is derived from an EMBL/GenBank/DDBJ whole genome shotgun (WGS) entry which is preliminary data.</text>
</comment>
<accession>A0ABP7WV90</accession>
<dbReference type="SUPFAM" id="SSF50331">
    <property type="entry name" value="MOP-like"/>
    <property type="match status" value="1"/>
</dbReference>
<dbReference type="InterPro" id="IPR003439">
    <property type="entry name" value="ABC_transporter-like_ATP-bd"/>
</dbReference>
<dbReference type="SMART" id="SM00382">
    <property type="entry name" value="AAA"/>
    <property type="match status" value="1"/>
</dbReference>
<dbReference type="InterPro" id="IPR003593">
    <property type="entry name" value="AAA+_ATPase"/>
</dbReference>
<dbReference type="PROSITE" id="PS50893">
    <property type="entry name" value="ABC_TRANSPORTER_2"/>
    <property type="match status" value="1"/>
</dbReference>
<dbReference type="Pfam" id="PF03459">
    <property type="entry name" value="TOBE"/>
    <property type="match status" value="1"/>
</dbReference>
<evidence type="ECO:0000259" key="11">
    <source>
        <dbReference type="PROSITE" id="PS51866"/>
    </source>
</evidence>